<dbReference type="GO" id="GO:0016763">
    <property type="term" value="F:pentosyltransferase activity"/>
    <property type="evidence" value="ECO:0007669"/>
    <property type="project" value="TreeGrafter"/>
</dbReference>
<dbReference type="InterPro" id="IPR038731">
    <property type="entry name" value="RgtA/B/C-like"/>
</dbReference>
<dbReference type="PANTHER" id="PTHR33908">
    <property type="entry name" value="MANNOSYLTRANSFERASE YKCB-RELATED"/>
    <property type="match status" value="1"/>
</dbReference>
<evidence type="ECO:0000256" key="8">
    <source>
        <dbReference type="SAM" id="Phobius"/>
    </source>
</evidence>
<reference evidence="10 11" key="1">
    <citation type="submission" date="2016-11" db="EMBL/GenBank/DDBJ databases">
        <authorList>
            <person name="Jaros S."/>
            <person name="Januszkiewicz K."/>
            <person name="Wedrychowicz H."/>
        </authorList>
    </citation>
    <scope>NUCLEOTIDE SEQUENCE [LARGE SCALE GENOMIC DNA]</scope>
    <source>
        <strain evidence="10 11">DSM 26910</strain>
    </source>
</reference>
<dbReference type="GO" id="GO:0009103">
    <property type="term" value="P:lipopolysaccharide biosynthetic process"/>
    <property type="evidence" value="ECO:0007669"/>
    <property type="project" value="UniProtKB-ARBA"/>
</dbReference>
<dbReference type="OrthoDB" id="9813729at2"/>
<keyword evidence="7 8" id="KW-0472">Membrane</keyword>
<dbReference type="GO" id="GO:0005886">
    <property type="term" value="C:plasma membrane"/>
    <property type="evidence" value="ECO:0007669"/>
    <property type="project" value="UniProtKB-SubCell"/>
</dbReference>
<dbReference type="STRING" id="1484053.SAMN05444274_104268"/>
<feature type="transmembrane region" description="Helical" evidence="8">
    <location>
        <begin position="182"/>
        <end position="200"/>
    </location>
</feature>
<feature type="transmembrane region" description="Helical" evidence="8">
    <location>
        <begin position="98"/>
        <end position="131"/>
    </location>
</feature>
<evidence type="ECO:0000256" key="3">
    <source>
        <dbReference type="ARBA" id="ARBA00022676"/>
    </source>
</evidence>
<evidence type="ECO:0000256" key="4">
    <source>
        <dbReference type="ARBA" id="ARBA00022679"/>
    </source>
</evidence>
<keyword evidence="3 10" id="KW-0328">Glycosyltransferase</keyword>
<evidence type="ECO:0000313" key="11">
    <source>
        <dbReference type="Proteomes" id="UP000184164"/>
    </source>
</evidence>
<dbReference type="PANTHER" id="PTHR33908:SF11">
    <property type="entry name" value="MEMBRANE PROTEIN"/>
    <property type="match status" value="1"/>
</dbReference>
<feature type="transmembrane region" description="Helical" evidence="8">
    <location>
        <begin position="310"/>
        <end position="331"/>
    </location>
</feature>
<feature type="transmembrane region" description="Helical" evidence="8">
    <location>
        <begin position="68"/>
        <end position="86"/>
    </location>
</feature>
<dbReference type="RefSeq" id="WP_073001311.1">
    <property type="nucleotide sequence ID" value="NZ_FQUM01000004.1"/>
</dbReference>
<keyword evidence="6 8" id="KW-1133">Transmembrane helix</keyword>
<evidence type="ECO:0000313" key="10">
    <source>
        <dbReference type="EMBL" id="SHF27680.1"/>
    </source>
</evidence>
<dbReference type="InterPro" id="IPR050297">
    <property type="entry name" value="LipidA_mod_glycosyltrf_83"/>
</dbReference>
<keyword evidence="4 10" id="KW-0808">Transferase</keyword>
<proteinExistence type="predicted"/>
<organism evidence="10 11">
    <name type="scientific">Mariniphaga anaerophila</name>
    <dbReference type="NCBI Taxonomy" id="1484053"/>
    <lineage>
        <taxon>Bacteria</taxon>
        <taxon>Pseudomonadati</taxon>
        <taxon>Bacteroidota</taxon>
        <taxon>Bacteroidia</taxon>
        <taxon>Marinilabiliales</taxon>
        <taxon>Prolixibacteraceae</taxon>
        <taxon>Mariniphaga</taxon>
    </lineage>
</organism>
<evidence type="ECO:0000256" key="1">
    <source>
        <dbReference type="ARBA" id="ARBA00004651"/>
    </source>
</evidence>
<evidence type="ECO:0000256" key="2">
    <source>
        <dbReference type="ARBA" id="ARBA00022475"/>
    </source>
</evidence>
<keyword evidence="11" id="KW-1185">Reference proteome</keyword>
<protein>
    <submittedName>
        <fullName evidence="10">Dolichyl-phosphate-mannose-protein mannosyltransferase</fullName>
    </submittedName>
</protein>
<feature type="transmembrane region" description="Helical" evidence="8">
    <location>
        <begin position="228"/>
        <end position="248"/>
    </location>
</feature>
<dbReference type="AlphaFoldDB" id="A0A1M5ABK0"/>
<name>A0A1M5ABK0_9BACT</name>
<keyword evidence="5 8" id="KW-0812">Transmembrane</keyword>
<dbReference type="Proteomes" id="UP000184164">
    <property type="component" value="Unassembled WGS sequence"/>
</dbReference>
<feature type="transmembrane region" description="Helical" evidence="8">
    <location>
        <begin position="283"/>
        <end position="301"/>
    </location>
</feature>
<dbReference type="EMBL" id="FQUM01000004">
    <property type="protein sequence ID" value="SHF27680.1"/>
    <property type="molecule type" value="Genomic_DNA"/>
</dbReference>
<feature type="domain" description="Glycosyltransferase RgtA/B/C/D-like" evidence="9">
    <location>
        <begin position="48"/>
        <end position="200"/>
    </location>
</feature>
<feature type="transmembrane region" description="Helical" evidence="8">
    <location>
        <begin position="9"/>
        <end position="28"/>
    </location>
</feature>
<accession>A0A1M5ABK0</accession>
<gene>
    <name evidence="10" type="ORF">SAMN05444274_104268</name>
</gene>
<comment type="subcellular location">
    <subcellularLocation>
        <location evidence="1">Cell membrane</location>
        <topology evidence="1">Multi-pass membrane protein</topology>
    </subcellularLocation>
</comment>
<feature type="transmembrane region" description="Helical" evidence="8">
    <location>
        <begin position="151"/>
        <end position="175"/>
    </location>
</feature>
<evidence type="ECO:0000256" key="6">
    <source>
        <dbReference type="ARBA" id="ARBA00022989"/>
    </source>
</evidence>
<evidence type="ECO:0000259" key="9">
    <source>
        <dbReference type="Pfam" id="PF13231"/>
    </source>
</evidence>
<keyword evidence="2" id="KW-1003">Cell membrane</keyword>
<dbReference type="Pfam" id="PF13231">
    <property type="entry name" value="PMT_2"/>
    <property type="match status" value="1"/>
</dbReference>
<evidence type="ECO:0000256" key="7">
    <source>
        <dbReference type="ARBA" id="ARBA00023136"/>
    </source>
</evidence>
<evidence type="ECO:0000256" key="5">
    <source>
        <dbReference type="ARBA" id="ARBA00022692"/>
    </source>
</evidence>
<sequence>MNNLTKKHYYLIGAWFVINLLQAIFTGLHSDESYYWMYSENMAWGYFDHPPMVALIIHLGHLLLPGELGVRLVIILLSTATFALILNELNEKKDLFFLGVFVLSFPLLHTHIAGFLAIPDIPLLFFTLWFIILYKKFLKRPSLPTSVLLSVVGAAMIYSKYHAFLVIGLTVLSNLKLLRNKYFWVTVALTIVLLIPHAWWQIENEFPTFKYHLVERAKPFRLKHVTDYLLNQLVMAGPLTGILIFWKLTKFKIKNDFDRALIFNIVGFYAVFFLLSFKNRIEAHWTAAIMPMLMFATYPLIKNDAKVKKWFTRLAVPIIALLLLFRIYLALDVIPNVGHTKITFYNREAHALEIKELAQGKKVGFFDNYAAASNYIFYTGDSAVHLSTPNYRFNQYDLWDEEKYAEGETVLAIQSKHLNPPHLQRMATGQMRGYIIIEKFQSLKGLQIEVQKAEDAGNNFQFEIKLSNTNARPIFAEHVSEPVLAAMQDRAELVSLPLYSALNQQKLEPGEKATVSILVPKEKLDIQHPVTFYTRSKENIRGEIISYKIK</sequence>
<feature type="transmembrane region" description="Helical" evidence="8">
    <location>
        <begin position="260"/>
        <end position="277"/>
    </location>
</feature>